<evidence type="ECO:0000313" key="2">
    <source>
        <dbReference type="Proteomes" id="UP000030848"/>
    </source>
</evidence>
<gene>
    <name evidence="1" type="ORF">MINT15_27730</name>
</gene>
<accession>A0A837D7J3</accession>
<reference evidence="1 2" key="1">
    <citation type="submission" date="2014-10" db="EMBL/GenBank/DDBJ databases">
        <title>Genome sequence of Micropolyspora internatus JCM3315.</title>
        <authorList>
            <person name="Shin S.-K."/>
            <person name="Yi H."/>
        </authorList>
    </citation>
    <scope>NUCLEOTIDE SEQUENCE [LARGE SCALE GENOMIC DNA]</scope>
    <source>
        <strain evidence="1 2">JCM 3315</strain>
    </source>
</reference>
<sequence>MPTDRERGGEPEDEDVASRQAAWLSASAVSGGTRCPDAVIGLETVLSRLTPSDPEGAWRAADGR</sequence>
<proteinExistence type="predicted"/>
<dbReference type="AlphaFoldDB" id="A0A837D7J3"/>
<dbReference type="Proteomes" id="UP000030848">
    <property type="component" value="Unassembled WGS sequence"/>
</dbReference>
<dbReference type="EMBL" id="JRZE01000006">
    <property type="protein sequence ID" value="KHF42571.1"/>
    <property type="molecule type" value="Genomic_DNA"/>
</dbReference>
<protein>
    <submittedName>
        <fullName evidence="1">Uncharacterized protein</fullName>
    </submittedName>
</protein>
<comment type="caution">
    <text evidence="1">The sequence shown here is derived from an EMBL/GenBank/DDBJ whole genome shotgun (WGS) entry which is preliminary data.</text>
</comment>
<evidence type="ECO:0000313" key="1">
    <source>
        <dbReference type="EMBL" id="KHF42571.1"/>
    </source>
</evidence>
<name>A0A837D7J3_9PSEU</name>
<organism evidence="1 2">
    <name type="scientific">Saccharomonospora viridis</name>
    <dbReference type="NCBI Taxonomy" id="1852"/>
    <lineage>
        <taxon>Bacteria</taxon>
        <taxon>Bacillati</taxon>
        <taxon>Actinomycetota</taxon>
        <taxon>Actinomycetes</taxon>
        <taxon>Pseudonocardiales</taxon>
        <taxon>Pseudonocardiaceae</taxon>
        <taxon>Saccharomonospora</taxon>
    </lineage>
</organism>